<evidence type="ECO:0000313" key="3">
    <source>
        <dbReference type="Proteomes" id="UP001500603"/>
    </source>
</evidence>
<feature type="domain" description="DUF6194" evidence="1">
    <location>
        <begin position="1"/>
        <end position="152"/>
    </location>
</feature>
<evidence type="ECO:0000259" key="1">
    <source>
        <dbReference type="Pfam" id="PF19694"/>
    </source>
</evidence>
<dbReference type="Proteomes" id="UP001500603">
    <property type="component" value="Unassembled WGS sequence"/>
</dbReference>
<dbReference type="Pfam" id="PF19694">
    <property type="entry name" value="DUF6194"/>
    <property type="match status" value="1"/>
</dbReference>
<dbReference type="RefSeq" id="WP_345497314.1">
    <property type="nucleotide sequence ID" value="NZ_BAABJM010000004.1"/>
</dbReference>
<dbReference type="EMBL" id="BAABJM010000004">
    <property type="protein sequence ID" value="GAA5060684.1"/>
    <property type="molecule type" value="Genomic_DNA"/>
</dbReference>
<name>A0ABP9KNA7_9NOCA</name>
<gene>
    <name evidence="2" type="ORF">GCM10023318_42440</name>
</gene>
<protein>
    <recommendedName>
        <fullName evidence="1">DUF6194 domain-containing protein</fullName>
    </recommendedName>
</protein>
<reference evidence="3" key="1">
    <citation type="journal article" date="2019" name="Int. J. Syst. Evol. Microbiol.">
        <title>The Global Catalogue of Microorganisms (GCM) 10K type strain sequencing project: providing services to taxonomists for standard genome sequencing and annotation.</title>
        <authorList>
            <consortium name="The Broad Institute Genomics Platform"/>
            <consortium name="The Broad Institute Genome Sequencing Center for Infectious Disease"/>
            <person name="Wu L."/>
            <person name="Ma J."/>
        </authorList>
    </citation>
    <scope>NUCLEOTIDE SEQUENCE [LARGE SCALE GENOMIC DNA]</scope>
    <source>
        <strain evidence="3">JCM 18298</strain>
    </source>
</reference>
<accession>A0ABP9KNA7</accession>
<comment type="caution">
    <text evidence="2">The sequence shown here is derived from an EMBL/GenBank/DDBJ whole genome shotgun (WGS) entry which is preliminary data.</text>
</comment>
<organism evidence="2 3">
    <name type="scientific">Nocardia callitridis</name>
    <dbReference type="NCBI Taxonomy" id="648753"/>
    <lineage>
        <taxon>Bacteria</taxon>
        <taxon>Bacillati</taxon>
        <taxon>Actinomycetota</taxon>
        <taxon>Actinomycetes</taxon>
        <taxon>Mycobacteriales</taxon>
        <taxon>Nocardiaceae</taxon>
        <taxon>Nocardia</taxon>
    </lineage>
</organism>
<sequence length="156" mass="16964">MRIDDILALVASREATLAVQPTEGDGTPEIAWGDTFFYYAPNGSMPEATQPFATIVTKDYPGDTDCRLDRPDAFRLNVAVGTEEFRACLGYGPRESNPTPQPVRDDTVIAHPTYASAGWVAVVNPGPATEYAVGELLHRAYVRAVAAHDRKAARKQ</sequence>
<proteinExistence type="predicted"/>
<evidence type="ECO:0000313" key="2">
    <source>
        <dbReference type="EMBL" id="GAA5060684.1"/>
    </source>
</evidence>
<dbReference type="InterPro" id="IPR045676">
    <property type="entry name" value="DUF6194"/>
</dbReference>
<keyword evidence="3" id="KW-1185">Reference proteome</keyword>